<accession>A0A7S7RRE2</accession>
<name>A0A7S7RRE2_9BACT</name>
<protein>
    <submittedName>
        <fullName evidence="1">Uncharacterized protein</fullName>
    </submittedName>
</protein>
<proteinExistence type="predicted"/>
<organism evidence="1 2">
    <name type="scientific">Candidatus Sulfurimonas marisnigri</name>
    <dbReference type="NCBI Taxonomy" id="2740405"/>
    <lineage>
        <taxon>Bacteria</taxon>
        <taxon>Pseudomonadati</taxon>
        <taxon>Campylobacterota</taxon>
        <taxon>Epsilonproteobacteria</taxon>
        <taxon>Campylobacterales</taxon>
        <taxon>Sulfurimonadaceae</taxon>
        <taxon>Sulfurimonas</taxon>
    </lineage>
</organism>
<reference evidence="1 2" key="1">
    <citation type="submission" date="2020-05" db="EMBL/GenBank/DDBJ databases">
        <title>Sulfurimonas marisnigri, sp. nov., and Sulfurimonas baltica, sp. nov., manganese oxide reducing chemolithoautotrophs of the class Epsilonproteobacteria isolated from the pelagic redoxclines of the Black and Baltic Seas and emended description of the genus Sulfurimonas.</title>
        <authorList>
            <person name="Henkel J.V."/>
            <person name="Laudan C."/>
            <person name="Werner J."/>
            <person name="Neu T."/>
            <person name="Plewe S."/>
            <person name="Sproer C."/>
            <person name="Bunk B."/>
            <person name="Schulz-Vogt H.N."/>
        </authorList>
    </citation>
    <scope>NUCLEOTIDE SEQUENCE [LARGE SCALE GENOMIC DNA]</scope>
    <source>
        <strain evidence="1 2">SoZ1</strain>
    </source>
</reference>
<dbReference type="Proteomes" id="UP000593836">
    <property type="component" value="Chromosome"/>
</dbReference>
<dbReference type="EMBL" id="CP054493">
    <property type="protein sequence ID" value="QOY55455.1"/>
    <property type="molecule type" value="Genomic_DNA"/>
</dbReference>
<gene>
    <name evidence="1" type="ORF">HUE87_04255</name>
</gene>
<keyword evidence="2" id="KW-1185">Reference proteome</keyword>
<dbReference type="KEGG" id="smas:HUE87_04255"/>
<dbReference type="AlphaFoldDB" id="A0A7S7RRE2"/>
<dbReference type="RefSeq" id="WP_194367494.1">
    <property type="nucleotide sequence ID" value="NZ_CP054493.1"/>
</dbReference>
<sequence length="437" mass="52353">MNWLNFFEQSTQYRHPFGRGINSKLHPNEEELFNKSYEAFEKKDIINAYKYFFESLENYTNDISNKNIVIKIQDDKLEFEIYQGSAIITGTITNEKLYAEVIIVKKDKANVALKRRILERNYQLTYASYFTDEEYIKLKLFHDNITMSPQKIFFPLRELALNADFDKEYIRSEFPDIELEDIAHLEELSGDELKIKYDFLKEWIDELDEKVKTLPSNDNVGMQSFIYLTTLFKIDYLLVPKYDIYQTITKKVQEYFSDENISSESKNDELKQYLKVLQEMSIEEFSQNFYNAKYTFNPTERASNEEINNFINESLIKVRWYKNNRYRQIIPTIYRYIAFYILYNYGIHPAIKELLHTLIAIQYPKFFKALGYATLYDEEDKSFSKRAIISKIEDAITPYQNQFKLLQPFGNKLNFNSMNEFNNSFYLQLQNLNFEEI</sequence>
<evidence type="ECO:0000313" key="2">
    <source>
        <dbReference type="Proteomes" id="UP000593836"/>
    </source>
</evidence>
<evidence type="ECO:0000313" key="1">
    <source>
        <dbReference type="EMBL" id="QOY55455.1"/>
    </source>
</evidence>